<dbReference type="SUPFAM" id="SSF51735">
    <property type="entry name" value="NAD(P)-binding Rossmann-fold domains"/>
    <property type="match status" value="1"/>
</dbReference>
<feature type="domain" description="RCK C-terminal" evidence="2">
    <location>
        <begin position="159"/>
        <end position="245"/>
    </location>
</feature>
<sequence length="256" mass="28501">METLPADLAELNNHVILCGFGYLGRSLAEQLAQAQIPFVVIDASVENLEIAAEMGFLTYVGDDVMDETELLAVGVNRATTLATVLPNDASNVFITLTARGLSPQLQILARGDLPETEAKLRLAGADHVILPATISAHRMVQLITRPTILNFLEARAERSHLIELLTQLEVEIEEFTLPPDSPLVGLALEDLEAKAKGMMLVIALRHRNDEMQTHLKPDDRLGPEDTLITVGRKEEIRLFLQQNAYRYQMRYRGRKI</sequence>
<dbReference type="PANTHER" id="PTHR43833">
    <property type="entry name" value="POTASSIUM CHANNEL PROTEIN 2-RELATED-RELATED"/>
    <property type="match status" value="1"/>
</dbReference>
<evidence type="ECO:0000259" key="1">
    <source>
        <dbReference type="PROSITE" id="PS51201"/>
    </source>
</evidence>
<dbReference type="Proteomes" id="UP001268256">
    <property type="component" value="Unassembled WGS sequence"/>
</dbReference>
<evidence type="ECO:0000313" key="4">
    <source>
        <dbReference type="Proteomes" id="UP001268256"/>
    </source>
</evidence>
<dbReference type="PROSITE" id="PS51202">
    <property type="entry name" value="RCK_C"/>
    <property type="match status" value="1"/>
</dbReference>
<organism evidence="3 4">
    <name type="scientific">Pseudocalidococcus azoricus BACA0444</name>
    <dbReference type="NCBI Taxonomy" id="2918990"/>
    <lineage>
        <taxon>Bacteria</taxon>
        <taxon>Bacillati</taxon>
        <taxon>Cyanobacteriota</taxon>
        <taxon>Cyanophyceae</taxon>
        <taxon>Acaryochloridales</taxon>
        <taxon>Thermosynechococcaceae</taxon>
        <taxon>Pseudocalidococcus</taxon>
        <taxon>Pseudocalidococcus azoricus</taxon>
    </lineage>
</organism>
<dbReference type="RefSeq" id="WP_322876775.1">
    <property type="nucleotide sequence ID" value="NZ_JAVMIP010000001.1"/>
</dbReference>
<dbReference type="InterPro" id="IPR036721">
    <property type="entry name" value="RCK_C_sf"/>
</dbReference>
<dbReference type="InterPro" id="IPR003148">
    <property type="entry name" value="RCK_N"/>
</dbReference>
<evidence type="ECO:0000259" key="2">
    <source>
        <dbReference type="PROSITE" id="PS51202"/>
    </source>
</evidence>
<dbReference type="AlphaFoldDB" id="A0AAE4FQ36"/>
<name>A0AAE4FQ36_9CYAN</name>
<protein>
    <submittedName>
        <fullName evidence="3">NAD-binding protein</fullName>
    </submittedName>
</protein>
<evidence type="ECO:0000313" key="3">
    <source>
        <dbReference type="EMBL" id="MDS3859447.1"/>
    </source>
</evidence>
<dbReference type="InterPro" id="IPR050721">
    <property type="entry name" value="Trk_Ktr_HKT_K-transport"/>
</dbReference>
<dbReference type="Gene3D" id="3.40.50.720">
    <property type="entry name" value="NAD(P)-binding Rossmann-like Domain"/>
    <property type="match status" value="1"/>
</dbReference>
<comment type="caution">
    <text evidence="3">The sequence shown here is derived from an EMBL/GenBank/DDBJ whole genome shotgun (WGS) entry which is preliminary data.</text>
</comment>
<reference evidence="4" key="1">
    <citation type="submission" date="2023-07" db="EMBL/GenBank/DDBJ databases">
        <authorList>
            <person name="Luz R."/>
            <person name="Cordeiro R."/>
            <person name="Fonseca A."/>
            <person name="Goncalves V."/>
        </authorList>
    </citation>
    <scope>NUCLEOTIDE SEQUENCE [LARGE SCALE GENOMIC DNA]</scope>
    <source>
        <strain evidence="4">BACA0444</strain>
    </source>
</reference>
<dbReference type="EMBL" id="JAVMIP010000001">
    <property type="protein sequence ID" value="MDS3859447.1"/>
    <property type="molecule type" value="Genomic_DNA"/>
</dbReference>
<gene>
    <name evidence="3" type="ORF">RIF25_01370</name>
</gene>
<proteinExistence type="predicted"/>
<dbReference type="InterPro" id="IPR006037">
    <property type="entry name" value="RCK_C"/>
</dbReference>
<dbReference type="InterPro" id="IPR036291">
    <property type="entry name" value="NAD(P)-bd_dom_sf"/>
</dbReference>
<accession>A0AAE4FQ36</accession>
<dbReference type="PANTHER" id="PTHR43833:SF9">
    <property type="entry name" value="POTASSIUM CHANNEL PROTEIN YUGO-RELATED"/>
    <property type="match status" value="1"/>
</dbReference>
<dbReference type="Pfam" id="PF02080">
    <property type="entry name" value="TrkA_C"/>
    <property type="match status" value="1"/>
</dbReference>
<dbReference type="Pfam" id="PF02254">
    <property type="entry name" value="TrkA_N"/>
    <property type="match status" value="1"/>
</dbReference>
<dbReference type="GO" id="GO:0006813">
    <property type="term" value="P:potassium ion transport"/>
    <property type="evidence" value="ECO:0007669"/>
    <property type="project" value="InterPro"/>
</dbReference>
<dbReference type="SUPFAM" id="SSF116726">
    <property type="entry name" value="TrkA C-terminal domain-like"/>
    <property type="match status" value="1"/>
</dbReference>
<dbReference type="GO" id="GO:0008324">
    <property type="term" value="F:monoatomic cation transmembrane transporter activity"/>
    <property type="evidence" value="ECO:0007669"/>
    <property type="project" value="InterPro"/>
</dbReference>
<dbReference type="Gene3D" id="3.30.70.1450">
    <property type="entry name" value="Regulator of K+ conductance, C-terminal domain"/>
    <property type="match status" value="1"/>
</dbReference>
<feature type="domain" description="RCK N-terminal" evidence="1">
    <location>
        <begin position="12"/>
        <end position="129"/>
    </location>
</feature>
<keyword evidence="4" id="KW-1185">Reference proteome</keyword>
<dbReference type="PROSITE" id="PS51201">
    <property type="entry name" value="RCK_N"/>
    <property type="match status" value="1"/>
</dbReference>